<evidence type="ECO:0008006" key="3">
    <source>
        <dbReference type="Google" id="ProtNLM"/>
    </source>
</evidence>
<dbReference type="InterPro" id="IPR011990">
    <property type="entry name" value="TPR-like_helical_dom_sf"/>
</dbReference>
<organism evidence="1 2">
    <name type="scientific">Chryseobacterium oleae</name>
    <dbReference type="NCBI Taxonomy" id="491207"/>
    <lineage>
        <taxon>Bacteria</taxon>
        <taxon>Pseudomonadati</taxon>
        <taxon>Bacteroidota</taxon>
        <taxon>Flavobacteriia</taxon>
        <taxon>Flavobacteriales</taxon>
        <taxon>Weeksellaceae</taxon>
        <taxon>Chryseobacterium group</taxon>
        <taxon>Chryseobacterium</taxon>
    </lineage>
</organism>
<dbReference type="EMBL" id="FOVD01000003">
    <property type="protein sequence ID" value="SFN37694.1"/>
    <property type="molecule type" value="Genomic_DNA"/>
</dbReference>
<protein>
    <recommendedName>
        <fullName evidence="3">Tetratricopeptide repeat-containing protein</fullName>
    </recommendedName>
</protein>
<proteinExistence type="predicted"/>
<name>A0A1I4YI41_CHROL</name>
<accession>A0A1I4YI41</accession>
<dbReference type="Gene3D" id="1.25.40.10">
    <property type="entry name" value="Tetratricopeptide repeat domain"/>
    <property type="match status" value="1"/>
</dbReference>
<reference evidence="2" key="1">
    <citation type="submission" date="2016-10" db="EMBL/GenBank/DDBJ databases">
        <authorList>
            <person name="Varghese N."/>
            <person name="Submissions S."/>
        </authorList>
    </citation>
    <scope>NUCLEOTIDE SEQUENCE [LARGE SCALE GENOMIC DNA]</scope>
    <source>
        <strain evidence="2">DSM 25575</strain>
    </source>
</reference>
<dbReference type="SUPFAM" id="SSF48452">
    <property type="entry name" value="TPR-like"/>
    <property type="match status" value="1"/>
</dbReference>
<sequence length="413" mass="47927">MIVKFKKAAIVLSLQFFISLILLMSTVKGQLPLNHQAYHDSLYTSLRTQKNDSMKARTAFLLAHYWSIKKDLPKAEKYLTEGRSHFKNNRFLLGLYYKTIITLYTYMEPSKSQKALHKTDSLLSVFHTPDAYVNLAGAWYSEAIMAQRNSNEKRALWVIINKVIPLIKKSGDKTVLAKYYSQVGVLMMNRQLYEHAGEYFSKVISMKDCMPKNNNTLVRTYIYSVENLTYARKFKEAGIMLKEARKILDKNSGASDNGDYYLAEGRYFDEIGQYDKAIHSYNKGAKYAKAIRSIDLENSLLIKKHEILFKMKKYADAEKLLFQVQGNGYTYKIDNKRRLYEKLARVSHALGKNEDAYNWQKKCNILSDSMYEAQLDKDMIAIEAKFKNSEKENAIVKLKAEKKRRSLIIKIKN</sequence>
<evidence type="ECO:0000313" key="2">
    <source>
        <dbReference type="Proteomes" id="UP000198769"/>
    </source>
</evidence>
<dbReference type="Proteomes" id="UP000198769">
    <property type="component" value="Unassembled WGS sequence"/>
</dbReference>
<gene>
    <name evidence="1" type="ORF">SAMN05421594_2438</name>
</gene>
<evidence type="ECO:0000313" key="1">
    <source>
        <dbReference type="EMBL" id="SFN37694.1"/>
    </source>
</evidence>
<dbReference type="AlphaFoldDB" id="A0A1I4YI41"/>
<keyword evidence="2" id="KW-1185">Reference proteome</keyword>